<comment type="caution">
    <text evidence="6">The sequence shown here is derived from an EMBL/GenBank/DDBJ whole genome shotgun (WGS) entry which is preliminary data.</text>
</comment>
<keyword evidence="4" id="KW-0732">Signal</keyword>
<feature type="chain" id="PRO_5004448297" description="Resuscitation-promoting factor core lysozyme-like domain-containing protein" evidence="4">
    <location>
        <begin position="35"/>
        <end position="231"/>
    </location>
</feature>
<dbReference type="AlphaFoldDB" id="R7WTG5"/>
<name>R7WTG5_9NOCA</name>
<dbReference type="CDD" id="cd13925">
    <property type="entry name" value="RPF"/>
    <property type="match status" value="1"/>
</dbReference>
<feature type="compositionally biased region" description="Pro residues" evidence="3">
    <location>
        <begin position="158"/>
        <end position="174"/>
    </location>
</feature>
<dbReference type="PATRIC" id="fig|1273125.3.peg.1189"/>
<keyword evidence="7" id="KW-1185">Reference proteome</keyword>
<feature type="signal peptide" evidence="4">
    <location>
        <begin position="1"/>
        <end position="34"/>
    </location>
</feature>
<evidence type="ECO:0000313" key="6">
    <source>
        <dbReference type="EMBL" id="EOM77424.1"/>
    </source>
</evidence>
<evidence type="ECO:0000313" key="7">
    <source>
        <dbReference type="Proteomes" id="UP000013525"/>
    </source>
</evidence>
<evidence type="ECO:0000259" key="5">
    <source>
        <dbReference type="Pfam" id="PF06737"/>
    </source>
</evidence>
<evidence type="ECO:0000256" key="4">
    <source>
        <dbReference type="SAM" id="SignalP"/>
    </source>
</evidence>
<accession>R7WTG5</accession>
<proteinExistence type="inferred from homology"/>
<evidence type="ECO:0000256" key="1">
    <source>
        <dbReference type="ARBA" id="ARBA00010830"/>
    </source>
</evidence>
<dbReference type="InterPro" id="IPR023346">
    <property type="entry name" value="Lysozyme-like_dom_sf"/>
</dbReference>
<keyword evidence="2" id="KW-0378">Hydrolase</keyword>
<dbReference type="EMBL" id="APMY01000041">
    <property type="protein sequence ID" value="EOM77424.1"/>
    <property type="molecule type" value="Genomic_DNA"/>
</dbReference>
<organism evidence="6 7">
    <name type="scientific">Rhodococcus rhodnii LMG 5362</name>
    <dbReference type="NCBI Taxonomy" id="1273125"/>
    <lineage>
        <taxon>Bacteria</taxon>
        <taxon>Bacillati</taxon>
        <taxon>Actinomycetota</taxon>
        <taxon>Actinomycetes</taxon>
        <taxon>Mycobacteriales</taxon>
        <taxon>Nocardiaceae</taxon>
        <taxon>Rhodococcus</taxon>
    </lineage>
</organism>
<feature type="region of interest" description="Disordered" evidence="3">
    <location>
        <begin position="111"/>
        <end position="178"/>
    </location>
</feature>
<protein>
    <recommendedName>
        <fullName evidence="5">Resuscitation-promoting factor core lysozyme-like domain-containing protein</fullName>
    </recommendedName>
</protein>
<reference evidence="6 7" key="1">
    <citation type="journal article" date="2013" name="Genome Announc.">
        <title>Draft Genome Sequence of Rhodococcus rhodnii Strain LMG5362, a Symbiont of Rhodnius prolixus (Hemiptera, Reduviidae, Triatominae), the Principle Vector of Trypanosoma cruzi.</title>
        <authorList>
            <person name="Pachebat J.A."/>
            <person name="van Keulen G."/>
            <person name="Whitten M.M."/>
            <person name="Girdwood S."/>
            <person name="Del Sol R."/>
            <person name="Dyson P.J."/>
            <person name="Facey P.D."/>
        </authorList>
    </citation>
    <scope>NUCLEOTIDE SEQUENCE [LARGE SCALE GENOMIC DNA]</scope>
    <source>
        <strain evidence="6 7">LMG 5362</strain>
    </source>
</reference>
<gene>
    <name evidence="6" type="ORF">Rrhod_1231</name>
</gene>
<dbReference type="Pfam" id="PF06737">
    <property type="entry name" value="Transglycosylas"/>
    <property type="match status" value="1"/>
</dbReference>
<dbReference type="eggNOG" id="COG1388">
    <property type="taxonomic scope" value="Bacteria"/>
</dbReference>
<feature type="domain" description="Resuscitation-promoting factor core lysozyme-like" evidence="5">
    <location>
        <begin position="35"/>
        <end position="106"/>
    </location>
</feature>
<feature type="compositionally biased region" description="Low complexity" evidence="3">
    <location>
        <begin position="111"/>
        <end position="128"/>
    </location>
</feature>
<comment type="similarity">
    <text evidence="1">Belongs to the transglycosylase family. Rpf subfamily.</text>
</comment>
<sequence length="231" mass="23894">MTTHRSLIRVLGSIAAGGAAVALPLTLGVGTATAAPHNWDGVAECESSGDWSISTGNGYYGGLQFSHSTWTEHGGRGYAHHASKAEQIAVAERVLQTQGVGAWPVCGKYLTPGTSSPGTSSPGTSSPGQSARTPSPALDPAEIPPSTDFQPQGELPTTPWPANPELPVPEPAPDVPITVESQLPPEVRAVIASARQLAASPEGRQVLDRVRAGAYEQGYGEIYDIAQAAVR</sequence>
<evidence type="ECO:0000256" key="3">
    <source>
        <dbReference type="SAM" id="MobiDB-lite"/>
    </source>
</evidence>
<dbReference type="Gene3D" id="1.10.530.10">
    <property type="match status" value="1"/>
</dbReference>
<dbReference type="InterPro" id="IPR010618">
    <property type="entry name" value="RPF"/>
</dbReference>
<dbReference type="GO" id="GO:0016787">
    <property type="term" value="F:hydrolase activity"/>
    <property type="evidence" value="ECO:0007669"/>
    <property type="project" value="UniProtKB-KW"/>
</dbReference>
<dbReference type="Proteomes" id="UP000013525">
    <property type="component" value="Unassembled WGS sequence"/>
</dbReference>
<dbReference type="RefSeq" id="WP_010837295.1">
    <property type="nucleotide sequence ID" value="NZ_APMY01000041.1"/>
</dbReference>
<evidence type="ECO:0000256" key="2">
    <source>
        <dbReference type="ARBA" id="ARBA00022801"/>
    </source>
</evidence>
<dbReference type="SUPFAM" id="SSF53955">
    <property type="entry name" value="Lysozyme-like"/>
    <property type="match status" value="1"/>
</dbReference>